<dbReference type="PANTHER" id="PTHR30445">
    <property type="entry name" value="K(+)_H(+) ANTIPORTER SUBUNIT KHTT"/>
    <property type="match status" value="1"/>
</dbReference>
<dbReference type="GO" id="GO:0008324">
    <property type="term" value="F:monoatomic cation transmembrane transporter activity"/>
    <property type="evidence" value="ECO:0007669"/>
    <property type="project" value="InterPro"/>
</dbReference>
<keyword evidence="7 8" id="KW-0472">Membrane</keyword>
<protein>
    <submittedName>
        <fullName evidence="10">AspT/YidE/YbjL antiporter duplication domain-containing protein</fullName>
    </submittedName>
</protein>
<feature type="transmembrane region" description="Helical" evidence="8">
    <location>
        <begin position="162"/>
        <end position="179"/>
    </location>
</feature>
<dbReference type="Proteomes" id="UP000014408">
    <property type="component" value="Unassembled WGS sequence"/>
</dbReference>
<reference evidence="10 11" key="1">
    <citation type="submission" date="2013-05" db="EMBL/GenBank/DDBJ databases">
        <title>The Genome Sequence of Corynebacterium pyruviciproducens 1773O (ATCC BAA-1742).</title>
        <authorList>
            <consortium name="The Broad Institute Genomics Platform"/>
            <person name="Earl A."/>
            <person name="Ward D."/>
            <person name="Feldgarden M."/>
            <person name="Gevers D."/>
            <person name="Tong J."/>
            <person name="Walker B."/>
            <person name="Young S."/>
            <person name="Zeng Q."/>
            <person name="Gargeya S."/>
            <person name="Fitzgerald M."/>
            <person name="Haas B."/>
            <person name="Abouelleil A."/>
            <person name="Allen A.W."/>
            <person name="Alvarado L."/>
            <person name="Arachchi H.M."/>
            <person name="Berlin A.M."/>
            <person name="Chapman S.B."/>
            <person name="Gainer-Dewar J."/>
            <person name="Goldberg J."/>
            <person name="Griggs A."/>
            <person name="Gujja S."/>
            <person name="Hansen M."/>
            <person name="Howarth C."/>
            <person name="Imamovic A."/>
            <person name="Ireland A."/>
            <person name="Larimer J."/>
            <person name="McCowan C."/>
            <person name="Murphy C."/>
            <person name="Pearson M."/>
            <person name="Poon T.W."/>
            <person name="Priest M."/>
            <person name="Roberts A."/>
            <person name="Saif S."/>
            <person name="Shea T."/>
            <person name="Sisk P."/>
            <person name="Sykes S."/>
            <person name="Wortman J."/>
            <person name="Nusbaum C."/>
            <person name="Birren B."/>
        </authorList>
    </citation>
    <scope>NUCLEOTIDE SEQUENCE [LARGE SCALE GENOMIC DNA]</scope>
    <source>
        <strain evidence="10 11">ATCC BAA-1742</strain>
    </source>
</reference>
<evidence type="ECO:0000256" key="3">
    <source>
        <dbReference type="ARBA" id="ARBA00022448"/>
    </source>
</evidence>
<organism evidence="10 11">
    <name type="scientific">Corynebacterium pyruviciproducens ATCC BAA-1742</name>
    <dbReference type="NCBI Taxonomy" id="1125779"/>
    <lineage>
        <taxon>Bacteria</taxon>
        <taxon>Bacillati</taxon>
        <taxon>Actinomycetota</taxon>
        <taxon>Actinomycetes</taxon>
        <taxon>Mycobacteriales</taxon>
        <taxon>Corynebacteriaceae</taxon>
        <taxon>Corynebacterium</taxon>
    </lineage>
</organism>
<feature type="transmembrane region" description="Helical" evidence="8">
    <location>
        <begin position="512"/>
        <end position="531"/>
    </location>
</feature>
<dbReference type="InterPro" id="IPR006512">
    <property type="entry name" value="YidE_YbjL"/>
</dbReference>
<dbReference type="GO" id="GO:0006813">
    <property type="term" value="P:potassium ion transport"/>
    <property type="evidence" value="ECO:0007669"/>
    <property type="project" value="InterPro"/>
</dbReference>
<evidence type="ECO:0000313" key="10">
    <source>
        <dbReference type="EMBL" id="EPD69679.1"/>
    </source>
</evidence>
<keyword evidence="3" id="KW-0813">Transport</keyword>
<evidence type="ECO:0000259" key="9">
    <source>
        <dbReference type="PROSITE" id="PS51202"/>
    </source>
</evidence>
<dbReference type="InterPro" id="IPR036721">
    <property type="entry name" value="RCK_C_sf"/>
</dbReference>
<dbReference type="InterPro" id="IPR050144">
    <property type="entry name" value="AAE_transporter"/>
</dbReference>
<evidence type="ECO:0000256" key="6">
    <source>
        <dbReference type="ARBA" id="ARBA00022989"/>
    </source>
</evidence>
<dbReference type="HOGENOM" id="CLU_035023_3_0_11"/>
<feature type="transmembrane region" description="Helical" evidence="8">
    <location>
        <begin position="43"/>
        <end position="62"/>
    </location>
</feature>
<keyword evidence="4" id="KW-1003">Cell membrane</keyword>
<accession>S2ZZY5</accession>
<feature type="transmembrane region" description="Helical" evidence="8">
    <location>
        <begin position="385"/>
        <end position="403"/>
    </location>
</feature>
<keyword evidence="5 8" id="KW-0812">Transmembrane</keyword>
<dbReference type="PROSITE" id="PS51202">
    <property type="entry name" value="RCK_C"/>
    <property type="match status" value="1"/>
</dbReference>
<feature type="transmembrane region" description="Helical" evidence="8">
    <location>
        <begin position="359"/>
        <end position="379"/>
    </location>
</feature>
<evidence type="ECO:0000313" key="11">
    <source>
        <dbReference type="Proteomes" id="UP000014408"/>
    </source>
</evidence>
<comment type="subcellular location">
    <subcellularLocation>
        <location evidence="1">Cell membrane</location>
        <topology evidence="1">Multi-pass membrane protein</topology>
    </subcellularLocation>
</comment>
<evidence type="ECO:0000256" key="4">
    <source>
        <dbReference type="ARBA" id="ARBA00022475"/>
    </source>
</evidence>
<dbReference type="EMBL" id="ATBY01000012">
    <property type="protein sequence ID" value="EPD69679.1"/>
    <property type="molecule type" value="Genomic_DNA"/>
</dbReference>
<feature type="transmembrane region" description="Helical" evidence="8">
    <location>
        <begin position="16"/>
        <end position="36"/>
    </location>
</feature>
<dbReference type="Pfam" id="PF06826">
    <property type="entry name" value="Asp-Al_Ex"/>
    <property type="match status" value="2"/>
</dbReference>
<feature type="domain" description="RCK C-terminal" evidence="9">
    <location>
        <begin position="267"/>
        <end position="349"/>
    </location>
</feature>
<dbReference type="PATRIC" id="fig|1125779.3.peg.995"/>
<dbReference type="Pfam" id="PF02080">
    <property type="entry name" value="TrkA_C"/>
    <property type="match status" value="1"/>
</dbReference>
<evidence type="ECO:0000256" key="1">
    <source>
        <dbReference type="ARBA" id="ARBA00004651"/>
    </source>
</evidence>
<dbReference type="AlphaFoldDB" id="S2ZZY5"/>
<keyword evidence="6 8" id="KW-1133">Transmembrane helix</keyword>
<evidence type="ECO:0000256" key="8">
    <source>
        <dbReference type="SAM" id="Phobius"/>
    </source>
</evidence>
<dbReference type="NCBIfam" id="TIGR01625">
    <property type="entry name" value="YidE_YbjL_dupl"/>
    <property type="match status" value="2"/>
</dbReference>
<evidence type="ECO:0000256" key="7">
    <source>
        <dbReference type="ARBA" id="ARBA00023136"/>
    </source>
</evidence>
<comment type="caution">
    <text evidence="10">The sequence shown here is derived from an EMBL/GenBank/DDBJ whole genome shotgun (WGS) entry which is preliminary data.</text>
</comment>
<dbReference type="eggNOG" id="COG2985">
    <property type="taxonomic scope" value="Bacteria"/>
</dbReference>
<feature type="transmembrane region" description="Helical" evidence="8">
    <location>
        <begin position="99"/>
        <end position="123"/>
    </location>
</feature>
<gene>
    <name evidence="10" type="ORF">HMPREF1219_01008</name>
</gene>
<dbReference type="SUPFAM" id="SSF116726">
    <property type="entry name" value="TrkA C-terminal domain-like"/>
    <property type="match status" value="1"/>
</dbReference>
<name>S2ZZY5_9CORY</name>
<feature type="transmembrane region" description="Helical" evidence="8">
    <location>
        <begin position="424"/>
        <end position="448"/>
    </location>
</feature>
<keyword evidence="11" id="KW-1185">Reference proteome</keyword>
<feature type="transmembrane region" description="Helical" evidence="8">
    <location>
        <begin position="68"/>
        <end position="87"/>
    </location>
</feature>
<feature type="transmembrane region" description="Helical" evidence="8">
    <location>
        <begin position="454"/>
        <end position="475"/>
    </location>
</feature>
<sequence>MYISALLGSLESMVELLSTNTLIAIFLVIALGAWFGTVKFGPIRFGAAGALFLGLLVGAFVMPESAELTLLQNLGLGLFVYLIGLEAGEEFFKDIKAQFGLMAASVVAVTVGAVVAVFGGMALGLTREFSVGAFAGSLTSTPSLSLAQAQTGSADPAVGYSLGYPTGIIVAIVLVLLTINKQWKAKKDQVEKGIDDLRGVLIRVHNPMTREELEDKVDGDFILASIRRRGKLHFARVDYALERGDEAYFMTNKATHADLVGVLGDRLPLQRLRSPHVTVQRYTVSNSDITGKEIGELGIYKNGKAQILRIIRGDDTILATPDTALDPGDQVEVTHETIDRDSIESFFGNSAQISAELDWVPTALGLFAGYALAIVPIPLPGGNEFEMGAAGGPLIVGLILGALRRTGKLSWKLPATANFTLRQYGLMLFLAAVGLASGDAFASAVFSLTGLKLVALSAIVCLAACGTMLAAGYFMGRAESRSNGAVAGLLGQPAVLQYAMQNTTDSRVMSGYSATFAIALIYKILVIPFMLM</sequence>
<evidence type="ECO:0000256" key="5">
    <source>
        <dbReference type="ARBA" id="ARBA00022692"/>
    </source>
</evidence>
<comment type="similarity">
    <text evidence="2">Belongs to the AAE transporter (TC 2.A.81) family.</text>
</comment>
<dbReference type="InterPro" id="IPR006037">
    <property type="entry name" value="RCK_C"/>
</dbReference>
<dbReference type="GO" id="GO:0005886">
    <property type="term" value="C:plasma membrane"/>
    <property type="evidence" value="ECO:0007669"/>
    <property type="project" value="UniProtKB-SubCell"/>
</dbReference>
<dbReference type="PANTHER" id="PTHR30445:SF3">
    <property type="entry name" value="TRANSPORT PROTEIN YIDE-RELATED"/>
    <property type="match status" value="1"/>
</dbReference>
<dbReference type="Gene3D" id="3.30.70.1450">
    <property type="entry name" value="Regulator of K+ conductance, C-terminal domain"/>
    <property type="match status" value="1"/>
</dbReference>
<proteinExistence type="inferred from homology"/>
<evidence type="ECO:0000256" key="2">
    <source>
        <dbReference type="ARBA" id="ARBA00009854"/>
    </source>
</evidence>